<proteinExistence type="predicted"/>
<evidence type="ECO:0000313" key="1">
    <source>
        <dbReference type="EMBL" id="KAI5676782.1"/>
    </source>
</evidence>
<name>A0ACC0BW09_CATRO</name>
<accession>A0ACC0BW09</accession>
<dbReference type="EMBL" id="CM044702">
    <property type="protein sequence ID" value="KAI5676782.1"/>
    <property type="molecule type" value="Genomic_DNA"/>
</dbReference>
<keyword evidence="2" id="KW-1185">Reference proteome</keyword>
<organism evidence="1 2">
    <name type="scientific">Catharanthus roseus</name>
    <name type="common">Madagascar periwinkle</name>
    <name type="synonym">Vinca rosea</name>
    <dbReference type="NCBI Taxonomy" id="4058"/>
    <lineage>
        <taxon>Eukaryota</taxon>
        <taxon>Viridiplantae</taxon>
        <taxon>Streptophyta</taxon>
        <taxon>Embryophyta</taxon>
        <taxon>Tracheophyta</taxon>
        <taxon>Spermatophyta</taxon>
        <taxon>Magnoliopsida</taxon>
        <taxon>eudicotyledons</taxon>
        <taxon>Gunneridae</taxon>
        <taxon>Pentapetalae</taxon>
        <taxon>asterids</taxon>
        <taxon>lamiids</taxon>
        <taxon>Gentianales</taxon>
        <taxon>Apocynaceae</taxon>
        <taxon>Rauvolfioideae</taxon>
        <taxon>Vinceae</taxon>
        <taxon>Catharanthinae</taxon>
        <taxon>Catharanthus</taxon>
    </lineage>
</organism>
<evidence type="ECO:0000313" key="2">
    <source>
        <dbReference type="Proteomes" id="UP001060085"/>
    </source>
</evidence>
<gene>
    <name evidence="1" type="ORF">M9H77_07732</name>
</gene>
<reference evidence="2" key="1">
    <citation type="journal article" date="2023" name="Nat. Plants">
        <title>Single-cell RNA sequencing provides a high-resolution roadmap for understanding the multicellular compartmentation of specialized metabolism.</title>
        <authorList>
            <person name="Sun S."/>
            <person name="Shen X."/>
            <person name="Li Y."/>
            <person name="Li Y."/>
            <person name="Wang S."/>
            <person name="Li R."/>
            <person name="Zhang H."/>
            <person name="Shen G."/>
            <person name="Guo B."/>
            <person name="Wei J."/>
            <person name="Xu J."/>
            <person name="St-Pierre B."/>
            <person name="Chen S."/>
            <person name="Sun C."/>
        </authorList>
    </citation>
    <scope>NUCLEOTIDE SEQUENCE [LARGE SCALE GENOMIC DNA]</scope>
</reference>
<sequence>MHDDQWGYGKFSSHARSYEHNFYDFHEGNRFGTRNDYNDTSCKRVPRKDIRNVRNYVKMDERFHERKGDYEEYYDSYNYRRYSYRKGYRILGATSRPLSYNNLKLPLLCGTFGPYIYEAWEQKVESLFYSYCVREEEKFQLMLKSLSYEVNV</sequence>
<comment type="caution">
    <text evidence="1">The sequence shown here is derived from an EMBL/GenBank/DDBJ whole genome shotgun (WGS) entry which is preliminary data.</text>
</comment>
<protein>
    <submittedName>
        <fullName evidence="1">Uncharacterized protein</fullName>
    </submittedName>
</protein>
<dbReference type="Proteomes" id="UP001060085">
    <property type="component" value="Linkage Group LG02"/>
</dbReference>